<protein>
    <submittedName>
        <fullName evidence="4">Long-chain-fatty-acid--CoA ligase</fullName>
    </submittedName>
</protein>
<name>A0A8J2V3R6_9PROT</name>
<evidence type="ECO:0000259" key="3">
    <source>
        <dbReference type="Pfam" id="PF13193"/>
    </source>
</evidence>
<dbReference type="Pfam" id="PF13193">
    <property type="entry name" value="AMP-binding_C"/>
    <property type="match status" value="1"/>
</dbReference>
<dbReference type="Proteomes" id="UP000613582">
    <property type="component" value="Unassembled WGS sequence"/>
</dbReference>
<dbReference type="InterPro" id="IPR025110">
    <property type="entry name" value="AMP-bd_C"/>
</dbReference>
<keyword evidence="5" id="KW-1185">Reference proteome</keyword>
<dbReference type="Gene3D" id="3.40.50.12780">
    <property type="entry name" value="N-terminal domain of ligase-like"/>
    <property type="match status" value="1"/>
</dbReference>
<feature type="region of interest" description="Disordered" evidence="1">
    <location>
        <begin position="541"/>
        <end position="584"/>
    </location>
</feature>
<gene>
    <name evidence="4" type="ORF">GCM10011342_01650</name>
</gene>
<dbReference type="PANTHER" id="PTHR43767">
    <property type="entry name" value="LONG-CHAIN-FATTY-ACID--COA LIGASE"/>
    <property type="match status" value="1"/>
</dbReference>
<feature type="compositionally biased region" description="Polar residues" evidence="1">
    <location>
        <begin position="546"/>
        <end position="555"/>
    </location>
</feature>
<dbReference type="GO" id="GO:0016877">
    <property type="term" value="F:ligase activity, forming carbon-sulfur bonds"/>
    <property type="evidence" value="ECO:0007669"/>
    <property type="project" value="UniProtKB-ARBA"/>
</dbReference>
<feature type="compositionally biased region" description="Polar residues" evidence="1">
    <location>
        <begin position="562"/>
        <end position="577"/>
    </location>
</feature>
<proteinExistence type="predicted"/>
<dbReference type="SUPFAM" id="SSF56801">
    <property type="entry name" value="Acetyl-CoA synthetase-like"/>
    <property type="match status" value="1"/>
</dbReference>
<dbReference type="InterPro" id="IPR000873">
    <property type="entry name" value="AMP-dep_synth/lig_dom"/>
</dbReference>
<dbReference type="InterPro" id="IPR050237">
    <property type="entry name" value="ATP-dep_AMP-bd_enzyme"/>
</dbReference>
<reference evidence="4" key="1">
    <citation type="journal article" date="2014" name="Int. J. Syst. Evol. Microbiol.">
        <title>Complete genome sequence of Corynebacterium casei LMG S-19264T (=DSM 44701T), isolated from a smear-ripened cheese.</title>
        <authorList>
            <consortium name="US DOE Joint Genome Institute (JGI-PGF)"/>
            <person name="Walter F."/>
            <person name="Albersmeier A."/>
            <person name="Kalinowski J."/>
            <person name="Ruckert C."/>
        </authorList>
    </citation>
    <scope>NUCLEOTIDE SEQUENCE</scope>
    <source>
        <strain evidence="4">CGMCC 1.12921</strain>
    </source>
</reference>
<dbReference type="EMBL" id="BMGH01000001">
    <property type="protein sequence ID" value="GGC96498.1"/>
    <property type="molecule type" value="Genomic_DNA"/>
</dbReference>
<dbReference type="PANTHER" id="PTHR43767:SF11">
    <property type="entry name" value="MEDIUM-CHAIN-FATTY-ACID--COA LIGASE"/>
    <property type="match status" value="1"/>
</dbReference>
<dbReference type="Gene3D" id="3.30.300.30">
    <property type="match status" value="1"/>
</dbReference>
<comment type="caution">
    <text evidence="4">The sequence shown here is derived from an EMBL/GenBank/DDBJ whole genome shotgun (WGS) entry which is preliminary data.</text>
</comment>
<organism evidence="4 5">
    <name type="scientific">Aquisalinus flavus</name>
    <dbReference type="NCBI Taxonomy" id="1526572"/>
    <lineage>
        <taxon>Bacteria</taxon>
        <taxon>Pseudomonadati</taxon>
        <taxon>Pseudomonadota</taxon>
        <taxon>Alphaproteobacteria</taxon>
        <taxon>Parvularculales</taxon>
        <taxon>Parvularculaceae</taxon>
        <taxon>Aquisalinus</taxon>
    </lineage>
</organism>
<evidence type="ECO:0000259" key="2">
    <source>
        <dbReference type="Pfam" id="PF00501"/>
    </source>
</evidence>
<accession>A0A8J2V3R6</accession>
<feature type="domain" description="AMP-binding enzyme C-terminal" evidence="3">
    <location>
        <begin position="447"/>
        <end position="521"/>
    </location>
</feature>
<dbReference type="NCBIfam" id="NF004837">
    <property type="entry name" value="PRK06187.1"/>
    <property type="match status" value="1"/>
</dbReference>
<dbReference type="CDD" id="cd12119">
    <property type="entry name" value="ttLC_FACS_AlkK_like"/>
    <property type="match status" value="1"/>
</dbReference>
<dbReference type="Pfam" id="PF00501">
    <property type="entry name" value="AMP-binding"/>
    <property type="match status" value="1"/>
</dbReference>
<reference evidence="4" key="2">
    <citation type="submission" date="2020-09" db="EMBL/GenBank/DDBJ databases">
        <authorList>
            <person name="Sun Q."/>
            <person name="Zhou Y."/>
        </authorList>
    </citation>
    <scope>NUCLEOTIDE SEQUENCE</scope>
    <source>
        <strain evidence="4">CGMCC 1.12921</strain>
    </source>
</reference>
<sequence length="584" mass="64142">MQGLMMDTPLLISGILKHAVRTFADQEIVTSLVEGGKHRYTYKQAEERICQLAHALQKMGVRTGDRIGVIGWNTHRQLELYYAISSIGAVCHTINPRLGPENAGFVINHAGDRFMFYDITFAPLVEALSPHLKTVENYVVMTDKAHAPESKLNPQTYEELIAGEEKTFDWPLFDENTASGMCYTSGTTGQPKGVLYSHRSTVIQTFVTSLATSFGADHTDTILPVVPMFHVNAWNVPYSALMGGAKLVLPGPGMDGESLHTLIEEEGVTYSLGVPTIWLGLLGYINGAGKTFSTMKYTLVGGAALSEKIVKGYEAHGVRVRQGWGMTEMSPTGTVNFEEKGFYDQPQEERIPKQLKQGKALPFVEMRLVSEDGRILPHDGETSGHLQVRGPSILSAYYKYDGDTLTADGWFDTGDVAVIDPEGMMSITDRAKDVIKSGGEWISTIDIENAALSHPQVVNAAVIGIAHPKWDERPLLICQPAPDTNPDAEEVRQFVCKLVPKISCPDAVEFVKEIPIGATGKVLKTKLREMFRDYVLPELREGGSAPAQTSSSNDATELEMTRTANTRPGSTRPQSGPFSFFRRK</sequence>
<keyword evidence="4" id="KW-0436">Ligase</keyword>
<dbReference type="InterPro" id="IPR020845">
    <property type="entry name" value="AMP-binding_CS"/>
</dbReference>
<feature type="domain" description="AMP-dependent synthetase/ligase" evidence="2">
    <location>
        <begin position="17"/>
        <end position="398"/>
    </location>
</feature>
<dbReference type="InterPro" id="IPR042099">
    <property type="entry name" value="ANL_N_sf"/>
</dbReference>
<dbReference type="InterPro" id="IPR045851">
    <property type="entry name" value="AMP-bd_C_sf"/>
</dbReference>
<evidence type="ECO:0000313" key="4">
    <source>
        <dbReference type="EMBL" id="GGC96498.1"/>
    </source>
</evidence>
<evidence type="ECO:0000313" key="5">
    <source>
        <dbReference type="Proteomes" id="UP000613582"/>
    </source>
</evidence>
<evidence type="ECO:0000256" key="1">
    <source>
        <dbReference type="SAM" id="MobiDB-lite"/>
    </source>
</evidence>
<dbReference type="AlphaFoldDB" id="A0A8J2V3R6"/>
<dbReference type="PROSITE" id="PS00455">
    <property type="entry name" value="AMP_BINDING"/>
    <property type="match status" value="1"/>
</dbReference>